<keyword evidence="2" id="KW-1185">Reference proteome</keyword>
<proteinExistence type="predicted"/>
<dbReference type="AlphaFoldDB" id="A0A448WAG2"/>
<comment type="caution">
    <text evidence="1">The sequence shown here is derived from an EMBL/GenBank/DDBJ whole genome shotgun (WGS) entry which is preliminary data.</text>
</comment>
<gene>
    <name evidence="1" type="ORF">PXEA_LOCUS427</name>
</gene>
<evidence type="ECO:0000313" key="1">
    <source>
        <dbReference type="EMBL" id="VEL06987.1"/>
    </source>
</evidence>
<dbReference type="EMBL" id="CAAALY010000771">
    <property type="protein sequence ID" value="VEL06987.1"/>
    <property type="molecule type" value="Genomic_DNA"/>
</dbReference>
<sequence>MISTSDDVYHMKDDRAARLNWKRRRAHGLRQLERRIKAKRQQYNGINPSSSSEIDLRISSSWTFISNEIPPNNKNNYIIGILGEEG</sequence>
<protein>
    <submittedName>
        <fullName evidence="1">Uncharacterized protein</fullName>
    </submittedName>
</protein>
<organism evidence="1 2">
    <name type="scientific">Protopolystoma xenopodis</name>
    <dbReference type="NCBI Taxonomy" id="117903"/>
    <lineage>
        <taxon>Eukaryota</taxon>
        <taxon>Metazoa</taxon>
        <taxon>Spiralia</taxon>
        <taxon>Lophotrochozoa</taxon>
        <taxon>Platyhelminthes</taxon>
        <taxon>Monogenea</taxon>
        <taxon>Polyopisthocotylea</taxon>
        <taxon>Polystomatidea</taxon>
        <taxon>Polystomatidae</taxon>
        <taxon>Protopolystoma</taxon>
    </lineage>
</organism>
<dbReference type="Proteomes" id="UP000784294">
    <property type="component" value="Unassembled WGS sequence"/>
</dbReference>
<evidence type="ECO:0000313" key="2">
    <source>
        <dbReference type="Proteomes" id="UP000784294"/>
    </source>
</evidence>
<reference evidence="1" key="1">
    <citation type="submission" date="2018-11" db="EMBL/GenBank/DDBJ databases">
        <authorList>
            <consortium name="Pathogen Informatics"/>
        </authorList>
    </citation>
    <scope>NUCLEOTIDE SEQUENCE</scope>
</reference>
<name>A0A448WAG2_9PLAT</name>
<accession>A0A448WAG2</accession>